<reference evidence="1 2" key="1">
    <citation type="submission" date="2014-08" db="EMBL/GenBank/DDBJ databases">
        <title>Porphyromonas gingivicanis strain:COT-022_OH1391 Genome sequencing.</title>
        <authorList>
            <person name="Wallis C."/>
            <person name="Deusch O."/>
            <person name="O'Flynn C."/>
            <person name="Davis I."/>
            <person name="Jospin G."/>
            <person name="Darling A.E."/>
            <person name="Coil D.A."/>
            <person name="Alexiev A."/>
            <person name="Horsfall A."/>
            <person name="Kirkwood N."/>
            <person name="Harris S."/>
            <person name="Eisen J.A."/>
        </authorList>
    </citation>
    <scope>NUCLEOTIDE SEQUENCE [LARGE SCALE GENOMIC DNA]</scope>
    <source>
        <strain evidence="2">COT-022 OH1391</strain>
    </source>
</reference>
<accession>A0A0A2G4K9</accession>
<dbReference type="InterPro" id="IPR038765">
    <property type="entry name" value="Papain-like_cys_pep_sf"/>
</dbReference>
<comment type="caution">
    <text evidence="1">The sequence shown here is derived from an EMBL/GenBank/DDBJ whole genome shotgun (WGS) entry which is preliminary data.</text>
</comment>
<dbReference type="AlphaFoldDB" id="A0A0A2G4K9"/>
<evidence type="ECO:0000313" key="1">
    <source>
        <dbReference type="EMBL" id="KGN98233.1"/>
    </source>
</evidence>
<protein>
    <submittedName>
        <fullName evidence="1">Uncharacterized protein</fullName>
    </submittedName>
</protein>
<name>A0A0A2G4K9_9PORP</name>
<dbReference type="EMBL" id="JQZW01000008">
    <property type="protein sequence ID" value="KGN98233.1"/>
    <property type="molecule type" value="Genomic_DNA"/>
</dbReference>
<dbReference type="SUPFAM" id="SSF54001">
    <property type="entry name" value="Cysteine proteinases"/>
    <property type="match status" value="1"/>
</dbReference>
<organism evidence="1 2">
    <name type="scientific">Porphyromonas gingivicanis</name>
    <dbReference type="NCBI Taxonomy" id="266762"/>
    <lineage>
        <taxon>Bacteria</taxon>
        <taxon>Pseudomonadati</taxon>
        <taxon>Bacteroidota</taxon>
        <taxon>Bacteroidia</taxon>
        <taxon>Bacteroidales</taxon>
        <taxon>Porphyromonadaceae</taxon>
        <taxon>Porphyromonas</taxon>
    </lineage>
</organism>
<dbReference type="Gene3D" id="3.90.1720.10">
    <property type="entry name" value="endopeptidase domain like (from Nostoc punctiforme)"/>
    <property type="match status" value="1"/>
</dbReference>
<sequence length="448" mass="51425">MKKLFKSNLLLILIAVLLFGCRGQKEDFLASSVSSVIEEKMPSESSTLRSGNEFLTLSEADKSIIKNYCNDLKTLAFESSAMTAKALNYDSYKEVPIEEILRNPMVAHLQFLDIKEEGTNNPIRFYDLSLEDREEFLNAYLKEEQKSIEEKVALVPELLTEIEKYDLACEKIFSSQHIERLDYENMDFSKFSIAKTQSSKTLKRYSTSTKEVDLFDLIEEELDSQNNIQDHVDMSDGLSPAMLRSSSSSEGGGNTSVRNKIISKHLEARVRKGDILIREKNLFAIGKNFSIGGHTAIINTPLNWNSQSWHNLSIDSTPKDKKEGHSDGVQEMTFDTWCRPHAVLGIRKVITRRSKVKIRGRRRYYRSYVPIEDLSRMADRAKTYIGRPYGNVFKTMKEVPNKFICSSLVWYCAKMEYGVDISNGSRKYVWPSDILKDSETYIKTEYKK</sequence>
<dbReference type="PROSITE" id="PS51257">
    <property type="entry name" value="PROKAR_LIPOPROTEIN"/>
    <property type="match status" value="1"/>
</dbReference>
<dbReference type="OrthoDB" id="1100914at2"/>
<dbReference type="Proteomes" id="UP000030134">
    <property type="component" value="Unassembled WGS sequence"/>
</dbReference>
<proteinExistence type="predicted"/>
<dbReference type="RefSeq" id="WP_036883800.1">
    <property type="nucleotide sequence ID" value="NZ_JQZW01000008.1"/>
</dbReference>
<gene>
    <name evidence="1" type="ORF">HQ36_04860</name>
</gene>
<evidence type="ECO:0000313" key="2">
    <source>
        <dbReference type="Proteomes" id="UP000030134"/>
    </source>
</evidence>
<keyword evidence="2" id="KW-1185">Reference proteome</keyword>